<proteinExistence type="predicted"/>
<evidence type="ECO:0000259" key="3">
    <source>
        <dbReference type="Pfam" id="PF05617"/>
    </source>
</evidence>
<reference evidence="4" key="1">
    <citation type="submission" date="2023-10" db="EMBL/GenBank/DDBJ databases">
        <authorList>
            <person name="Domelevo Entfellner J.-B."/>
        </authorList>
    </citation>
    <scope>NUCLEOTIDE SEQUENCE</scope>
</reference>
<feature type="signal peptide" evidence="2">
    <location>
        <begin position="1"/>
        <end position="26"/>
    </location>
</feature>
<name>A0AA86TBH2_9FABA</name>
<gene>
    <name evidence="4" type="ORF">AYBTSS11_LOCUS18126</name>
</gene>
<dbReference type="Pfam" id="PF05617">
    <property type="entry name" value="Prolamin_like"/>
    <property type="match status" value="2"/>
</dbReference>
<evidence type="ECO:0000256" key="1">
    <source>
        <dbReference type="ARBA" id="ARBA00022729"/>
    </source>
</evidence>
<keyword evidence="1 2" id="KW-0732">Signal</keyword>
<feature type="domain" description="Prolamin-like" evidence="3">
    <location>
        <begin position="140"/>
        <end position="212"/>
    </location>
</feature>
<organism evidence="4 5">
    <name type="scientific">Sphenostylis stenocarpa</name>
    <dbReference type="NCBI Taxonomy" id="92480"/>
    <lineage>
        <taxon>Eukaryota</taxon>
        <taxon>Viridiplantae</taxon>
        <taxon>Streptophyta</taxon>
        <taxon>Embryophyta</taxon>
        <taxon>Tracheophyta</taxon>
        <taxon>Spermatophyta</taxon>
        <taxon>Magnoliopsida</taxon>
        <taxon>eudicotyledons</taxon>
        <taxon>Gunneridae</taxon>
        <taxon>Pentapetalae</taxon>
        <taxon>rosids</taxon>
        <taxon>fabids</taxon>
        <taxon>Fabales</taxon>
        <taxon>Fabaceae</taxon>
        <taxon>Papilionoideae</taxon>
        <taxon>50 kb inversion clade</taxon>
        <taxon>NPAAA clade</taxon>
        <taxon>indigoferoid/millettioid clade</taxon>
        <taxon>Phaseoleae</taxon>
        <taxon>Sphenostylis</taxon>
    </lineage>
</organism>
<evidence type="ECO:0000313" key="4">
    <source>
        <dbReference type="EMBL" id="CAJ1960309.1"/>
    </source>
</evidence>
<dbReference type="InterPro" id="IPR036312">
    <property type="entry name" value="Bifun_inhib/LTP/seed_sf"/>
</dbReference>
<protein>
    <recommendedName>
        <fullName evidence="3">Prolamin-like domain-containing protein</fullName>
    </recommendedName>
</protein>
<feature type="domain" description="Prolamin-like" evidence="3">
    <location>
        <begin position="50"/>
        <end position="121"/>
    </location>
</feature>
<evidence type="ECO:0000256" key="2">
    <source>
        <dbReference type="SAM" id="SignalP"/>
    </source>
</evidence>
<evidence type="ECO:0000313" key="5">
    <source>
        <dbReference type="Proteomes" id="UP001189624"/>
    </source>
</evidence>
<dbReference type="SUPFAM" id="SSF47699">
    <property type="entry name" value="Bifunctional inhibitor/lipid-transfer protein/seed storage 2S albumin"/>
    <property type="match status" value="1"/>
</dbReference>
<dbReference type="PANTHER" id="PTHR31951:SF22">
    <property type="entry name" value="ECA1 GAMETOGENESIS RELATED FAMILY"/>
    <property type="match status" value="1"/>
</dbReference>
<feature type="chain" id="PRO_5041738225" description="Prolamin-like domain-containing protein" evidence="2">
    <location>
        <begin position="27"/>
        <end position="219"/>
    </location>
</feature>
<dbReference type="InterPro" id="IPR008502">
    <property type="entry name" value="Prolamin-like"/>
</dbReference>
<dbReference type="Proteomes" id="UP001189624">
    <property type="component" value="Chromosome 6"/>
</dbReference>
<accession>A0AA86TBH2</accession>
<sequence>MAASMKLCLIMMFMAIATSSVKPCLSYEVFDPFEGPISPMTSFEKLLTDCILKLHPPCDNLYMFGTIFFYNETISKDCCSNIREMGKQCHDTLTTYILNLPKSKAKKTLILQRSKQVWKECNHPLPRQVQNVASDANSIDCSSKFHSQCGEELYFGIFFGNDTVSRDCCQNLVVDVGKECKDIMTKLVLRFPRFKQNETLVLRRSDQIWNDCLSFLVQD</sequence>
<dbReference type="Gramene" id="rna-AYBTSS11_LOCUS18126">
    <property type="protein sequence ID" value="CAJ1960309.1"/>
    <property type="gene ID" value="gene-AYBTSS11_LOCUS18126"/>
</dbReference>
<dbReference type="AlphaFoldDB" id="A0AA86TBH2"/>
<keyword evidence="5" id="KW-1185">Reference proteome</keyword>
<dbReference type="PANTHER" id="PTHR31951">
    <property type="entry name" value="BIFUNCTIONAL INHIBITOR/LIPID-TRANSFER PROTEIN/SEED STORAGE 2S ALBUMIN SUPERFAMILY PROTEIN-RELATED"/>
    <property type="match status" value="1"/>
</dbReference>
<dbReference type="EMBL" id="OY731403">
    <property type="protein sequence ID" value="CAJ1960309.1"/>
    <property type="molecule type" value="Genomic_DNA"/>
</dbReference>